<evidence type="ECO:0000313" key="2">
    <source>
        <dbReference type="EMBL" id="MBR9650333.1"/>
    </source>
</evidence>
<dbReference type="EC" id="1.1.1.47" evidence="2"/>
<dbReference type="EMBL" id="JADMKU010000003">
    <property type="protein sequence ID" value="MBR9650333.1"/>
    <property type="molecule type" value="Genomic_DNA"/>
</dbReference>
<evidence type="ECO:0000256" key="1">
    <source>
        <dbReference type="ARBA" id="ARBA00006484"/>
    </source>
</evidence>
<dbReference type="NCBIfam" id="NF005559">
    <property type="entry name" value="PRK07231.1"/>
    <property type="match status" value="1"/>
</dbReference>
<organism evidence="2 3">
    <name type="scientific">Thalassovita aquimarina</name>
    <dbReference type="NCBI Taxonomy" id="2785917"/>
    <lineage>
        <taxon>Bacteria</taxon>
        <taxon>Pseudomonadati</taxon>
        <taxon>Pseudomonadota</taxon>
        <taxon>Alphaproteobacteria</taxon>
        <taxon>Rhodobacterales</taxon>
        <taxon>Roseobacteraceae</taxon>
        <taxon>Thalassovita</taxon>
    </lineage>
</organism>
<comment type="caution">
    <text evidence="2">The sequence shown here is derived from an EMBL/GenBank/DDBJ whole genome shotgun (WGS) entry which is preliminary data.</text>
</comment>
<sequence length="265" mass="27940">MPDHSNTVALVTGAGHGIGRAIAMRLAQEGATVCVLDINGEQAEDTARLLREAGHKAACKTADITDFGAVERAVAETEAELGPIGLLVNNAGFTDAGDLDGIALTDWHREVDVNLNGPYHCLRAILPGMKARGGGVVVNISSVNGVRFFGNPAYSAAKAGVINLTQSVASEYGKHGIRCNAVLPGSVRTENASWEIRIKKDPDVFNKLARWYPMGRVAEPEDVAKAVSFLASDDAKYITGAALPVDGGLLAGMNVMIEEFILESQ</sequence>
<dbReference type="PANTHER" id="PTHR42879">
    <property type="entry name" value="3-OXOACYL-(ACYL-CARRIER-PROTEIN) REDUCTASE"/>
    <property type="match status" value="1"/>
</dbReference>
<dbReference type="PANTHER" id="PTHR42879:SF2">
    <property type="entry name" value="3-OXOACYL-[ACYL-CARRIER-PROTEIN] REDUCTASE FABG"/>
    <property type="match status" value="1"/>
</dbReference>
<comment type="similarity">
    <text evidence="1">Belongs to the short-chain dehydrogenases/reductases (SDR) family.</text>
</comment>
<dbReference type="SUPFAM" id="SSF51735">
    <property type="entry name" value="NAD(P)-binding Rossmann-fold domains"/>
    <property type="match status" value="1"/>
</dbReference>
<protein>
    <submittedName>
        <fullName evidence="2">Glucose 1-dehydrogenase</fullName>
        <ecNumber evidence="2">1.1.1.47</ecNumber>
    </submittedName>
</protein>
<dbReference type="Proteomes" id="UP001195941">
    <property type="component" value="Unassembled WGS sequence"/>
</dbReference>
<dbReference type="InterPro" id="IPR036291">
    <property type="entry name" value="NAD(P)-bd_dom_sf"/>
</dbReference>
<dbReference type="InterPro" id="IPR002347">
    <property type="entry name" value="SDR_fam"/>
</dbReference>
<dbReference type="PRINTS" id="PR00080">
    <property type="entry name" value="SDRFAMILY"/>
</dbReference>
<name>A0ABS5HN34_9RHOB</name>
<dbReference type="InterPro" id="IPR020904">
    <property type="entry name" value="Sc_DH/Rdtase_CS"/>
</dbReference>
<accession>A0ABS5HN34</accession>
<dbReference type="InterPro" id="IPR050259">
    <property type="entry name" value="SDR"/>
</dbReference>
<dbReference type="PROSITE" id="PS00061">
    <property type="entry name" value="ADH_SHORT"/>
    <property type="match status" value="1"/>
</dbReference>
<dbReference type="PRINTS" id="PR00081">
    <property type="entry name" value="GDHRDH"/>
</dbReference>
<dbReference type="Pfam" id="PF13561">
    <property type="entry name" value="adh_short_C2"/>
    <property type="match status" value="1"/>
</dbReference>
<dbReference type="NCBIfam" id="NF009466">
    <property type="entry name" value="PRK12826.1-2"/>
    <property type="match status" value="1"/>
</dbReference>
<keyword evidence="2" id="KW-0560">Oxidoreductase</keyword>
<dbReference type="RefSeq" id="WP_212699853.1">
    <property type="nucleotide sequence ID" value="NZ_JADMKU010000003.1"/>
</dbReference>
<dbReference type="GO" id="GO:0047936">
    <property type="term" value="F:glucose 1-dehydrogenase [NAD(P)+] activity"/>
    <property type="evidence" value="ECO:0007669"/>
    <property type="project" value="UniProtKB-EC"/>
</dbReference>
<evidence type="ECO:0000313" key="3">
    <source>
        <dbReference type="Proteomes" id="UP001195941"/>
    </source>
</evidence>
<keyword evidence="3" id="KW-1185">Reference proteome</keyword>
<dbReference type="Gene3D" id="3.40.50.720">
    <property type="entry name" value="NAD(P)-binding Rossmann-like Domain"/>
    <property type="match status" value="1"/>
</dbReference>
<reference evidence="2 3" key="1">
    <citation type="journal article" date="2021" name="Arch. Microbiol.">
        <title>Thalassobius aquimarinus sp. nov., isolated from the Sea of Japan seashore.</title>
        <authorList>
            <person name="Kurilenko V.V."/>
            <person name="Romanenko L.A."/>
            <person name="Chernysheva N.Y."/>
            <person name="Velansky P.V."/>
            <person name="Tekutyeva L.A."/>
            <person name="Isaeva M.P."/>
            <person name="Mikhailov V.V."/>
        </authorList>
    </citation>
    <scope>NUCLEOTIDE SEQUENCE [LARGE SCALE GENOMIC DNA]</scope>
    <source>
        <strain evidence="2 3">KMM 8518</strain>
    </source>
</reference>
<gene>
    <name evidence="2" type="ORF">IT775_04230</name>
</gene>
<proteinExistence type="inferred from homology"/>